<sequence>MRINEVNKEEDEADYRCIARLDEAVSNTTIALKVSRAPVIQDFILMRQVRHGEDSLAYVCMPMNQADRPWYAWWQFQRDGSTGIVSLPPPEHGGHNRFLVSAASDGIDFAYPATPISLSPPFRLHSHPLLCLALKVASVSGLAG</sequence>
<gene>
    <name evidence="1" type="ORF">PXEA_LOCUS1711</name>
</gene>
<comment type="caution">
    <text evidence="1">The sequence shown here is derived from an EMBL/GenBank/DDBJ whole genome shotgun (WGS) entry which is preliminary data.</text>
</comment>
<keyword evidence="2" id="KW-1185">Reference proteome</keyword>
<proteinExistence type="predicted"/>
<evidence type="ECO:0008006" key="3">
    <source>
        <dbReference type="Google" id="ProtNLM"/>
    </source>
</evidence>
<accession>A0A3S5AYK8</accession>
<dbReference type="EMBL" id="CAAALY010003544">
    <property type="protein sequence ID" value="VEL08271.1"/>
    <property type="molecule type" value="Genomic_DNA"/>
</dbReference>
<dbReference type="Proteomes" id="UP000784294">
    <property type="component" value="Unassembled WGS sequence"/>
</dbReference>
<organism evidence="1 2">
    <name type="scientific">Protopolystoma xenopodis</name>
    <dbReference type="NCBI Taxonomy" id="117903"/>
    <lineage>
        <taxon>Eukaryota</taxon>
        <taxon>Metazoa</taxon>
        <taxon>Spiralia</taxon>
        <taxon>Lophotrochozoa</taxon>
        <taxon>Platyhelminthes</taxon>
        <taxon>Monogenea</taxon>
        <taxon>Polyopisthocotylea</taxon>
        <taxon>Polystomatidea</taxon>
        <taxon>Polystomatidae</taxon>
        <taxon>Protopolystoma</taxon>
    </lineage>
</organism>
<protein>
    <recommendedName>
        <fullName evidence="3">Ig-like domain-containing protein</fullName>
    </recommendedName>
</protein>
<dbReference type="OrthoDB" id="10001713at2759"/>
<evidence type="ECO:0000313" key="1">
    <source>
        <dbReference type="EMBL" id="VEL08271.1"/>
    </source>
</evidence>
<reference evidence="1" key="1">
    <citation type="submission" date="2018-11" db="EMBL/GenBank/DDBJ databases">
        <authorList>
            <consortium name="Pathogen Informatics"/>
        </authorList>
    </citation>
    <scope>NUCLEOTIDE SEQUENCE</scope>
</reference>
<dbReference type="AlphaFoldDB" id="A0A3S5AYK8"/>
<evidence type="ECO:0000313" key="2">
    <source>
        <dbReference type="Proteomes" id="UP000784294"/>
    </source>
</evidence>
<name>A0A3S5AYK8_9PLAT</name>